<dbReference type="InterPro" id="IPR025877">
    <property type="entry name" value="MobA-like_NTP_Trfase"/>
</dbReference>
<dbReference type="Proteomes" id="UP000192374">
    <property type="component" value="Unassembled WGS sequence"/>
</dbReference>
<reference evidence="10 11" key="1">
    <citation type="submission" date="2017-02" db="EMBL/GenBank/DDBJ databases">
        <title>The new phylogeny of genus Mycobacterium.</title>
        <authorList>
            <person name="Tortoli E."/>
            <person name="Trovato A."/>
            <person name="Cirillo D.M."/>
        </authorList>
    </citation>
    <scope>NUCLEOTIDE SEQUENCE [LARGE SCALE GENOMIC DNA]</scope>
    <source>
        <strain evidence="10 11">DSM 45145</strain>
    </source>
</reference>
<comment type="function">
    <text evidence="8">Transfers a GMP moiety from GTP to Mo-molybdopterin (Mo-MPT) cofactor (Moco or molybdenum cofactor) to form Mo-molybdopterin guanine dinucleotide (Mo-MGD) cofactor.</text>
</comment>
<evidence type="ECO:0000313" key="11">
    <source>
        <dbReference type="Proteomes" id="UP000192374"/>
    </source>
</evidence>
<dbReference type="RefSeq" id="WP_083084331.1">
    <property type="nucleotide sequence ID" value="NZ_AP022583.1"/>
</dbReference>
<keyword evidence="6 8" id="KW-0342">GTP-binding</keyword>
<dbReference type="GO" id="GO:0016779">
    <property type="term" value="F:nucleotidyltransferase activity"/>
    <property type="evidence" value="ECO:0007669"/>
    <property type="project" value="UniProtKB-KW"/>
</dbReference>
<dbReference type="InterPro" id="IPR029044">
    <property type="entry name" value="Nucleotide-diphossugar_trans"/>
</dbReference>
<dbReference type="SUPFAM" id="SSF53448">
    <property type="entry name" value="Nucleotide-diphospho-sugar transferases"/>
    <property type="match status" value="1"/>
</dbReference>
<feature type="binding site" evidence="8">
    <location>
        <position position="28"/>
    </location>
    <ligand>
        <name>GTP</name>
        <dbReference type="ChEBI" id="CHEBI:37565"/>
    </ligand>
</feature>
<comment type="caution">
    <text evidence="10">The sequence shown here is derived from an EMBL/GenBank/DDBJ whole genome shotgun (WGS) entry which is preliminary data.</text>
</comment>
<keyword evidence="3 8" id="KW-0479">Metal-binding</keyword>
<sequence length="214" mass="22353">MARISTQPIALAGVVLAGGASRRMGRDKATLPLPGPVPGSTAATNERPGTITMVEHVVGVAGQRCKPVFVVAAPGQRLPTLPAQVVRDEARGLGPLIATGRGLRAAAEAGATHAFVCAVDMPLLTTDLIDELANRAAQVDADVVLPWDGRDHYLAAVYRTELTERIDALVAAGERAMRALVDSVDAQRVVVSDSRALANVNSADDLNTLLQPSR</sequence>
<evidence type="ECO:0000256" key="1">
    <source>
        <dbReference type="ARBA" id="ARBA00022490"/>
    </source>
</evidence>
<comment type="subcellular location">
    <subcellularLocation>
        <location evidence="8">Cytoplasm</location>
    </subcellularLocation>
</comment>
<evidence type="ECO:0000256" key="6">
    <source>
        <dbReference type="ARBA" id="ARBA00023134"/>
    </source>
</evidence>
<gene>
    <name evidence="8" type="primary">mobA</name>
    <name evidence="10" type="ORF">BST37_00870</name>
</gene>
<evidence type="ECO:0000256" key="5">
    <source>
        <dbReference type="ARBA" id="ARBA00022842"/>
    </source>
</evidence>
<keyword evidence="1 8" id="KW-0963">Cytoplasm</keyword>
<dbReference type="Pfam" id="PF12804">
    <property type="entry name" value="NTP_transf_3"/>
    <property type="match status" value="1"/>
</dbReference>
<evidence type="ECO:0000256" key="7">
    <source>
        <dbReference type="ARBA" id="ARBA00023150"/>
    </source>
</evidence>
<dbReference type="InterPro" id="IPR013482">
    <property type="entry name" value="Molybde_CF_guanTrfase"/>
</dbReference>
<comment type="catalytic activity">
    <reaction evidence="8">
        <text>Mo-molybdopterin + GTP + H(+) = Mo-molybdopterin guanine dinucleotide + diphosphate</text>
        <dbReference type="Rhea" id="RHEA:34243"/>
        <dbReference type="ChEBI" id="CHEBI:15378"/>
        <dbReference type="ChEBI" id="CHEBI:33019"/>
        <dbReference type="ChEBI" id="CHEBI:37565"/>
        <dbReference type="ChEBI" id="CHEBI:71302"/>
        <dbReference type="ChEBI" id="CHEBI:71310"/>
        <dbReference type="EC" id="2.7.7.77"/>
    </reaction>
</comment>
<keyword evidence="4 8" id="KW-0547">Nucleotide-binding</keyword>
<evidence type="ECO:0000256" key="3">
    <source>
        <dbReference type="ARBA" id="ARBA00022723"/>
    </source>
</evidence>
<evidence type="ECO:0000259" key="9">
    <source>
        <dbReference type="Pfam" id="PF12804"/>
    </source>
</evidence>
<protein>
    <recommendedName>
        <fullName evidence="8">Probable molybdenum cofactor guanylyltransferase</fullName>
        <shortName evidence="8">MoCo guanylyltransferase</shortName>
        <ecNumber evidence="8">2.7.7.77</ecNumber>
    </recommendedName>
    <alternativeName>
        <fullName evidence="8">GTP:molybdopterin guanylyltransferase</fullName>
    </alternativeName>
    <alternativeName>
        <fullName evidence="8">Mo-MPT guanylyltransferase</fullName>
    </alternativeName>
    <alternativeName>
        <fullName evidence="8">Molybdopterin guanylyltransferase</fullName>
    </alternativeName>
    <alternativeName>
        <fullName evidence="8">Molybdopterin-guanine dinucleotide synthase</fullName>
        <shortName evidence="8">MGD synthase</shortName>
    </alternativeName>
</protein>
<feature type="binding site" evidence="8">
    <location>
        <position position="120"/>
    </location>
    <ligand>
        <name>Mg(2+)</name>
        <dbReference type="ChEBI" id="CHEBI:18420"/>
    </ligand>
</feature>
<evidence type="ECO:0000256" key="2">
    <source>
        <dbReference type="ARBA" id="ARBA00022679"/>
    </source>
</evidence>
<keyword evidence="2 8" id="KW-0808">Transferase</keyword>
<dbReference type="HAMAP" id="MF_00316">
    <property type="entry name" value="MobA"/>
    <property type="match status" value="1"/>
</dbReference>
<proteinExistence type="inferred from homology"/>
<comment type="domain">
    <text evidence="8">The N-terminal domain determines nucleotide recognition and specific binding, while the C-terminal domain determines the specific binding to the target protein.</text>
</comment>
<evidence type="ECO:0000313" key="10">
    <source>
        <dbReference type="EMBL" id="ORB18742.1"/>
    </source>
</evidence>
<comment type="similarity">
    <text evidence="8">Belongs to the MobA family.</text>
</comment>
<keyword evidence="11" id="KW-1185">Reference proteome</keyword>
<dbReference type="CDD" id="cd02503">
    <property type="entry name" value="MobA"/>
    <property type="match status" value="1"/>
</dbReference>
<name>A0ABX3TBA4_9MYCO</name>
<accession>A0ABX3TBA4</accession>
<keyword evidence="5 8" id="KW-0460">Magnesium</keyword>
<comment type="cofactor">
    <cofactor evidence="8">
        <name>Mg(2+)</name>
        <dbReference type="ChEBI" id="CHEBI:18420"/>
    </cofactor>
</comment>
<keyword evidence="7 8" id="KW-0501">Molybdenum cofactor biosynthesis</keyword>
<feature type="binding site" evidence="8">
    <location>
        <position position="88"/>
    </location>
    <ligand>
        <name>GTP</name>
        <dbReference type="ChEBI" id="CHEBI:37565"/>
    </ligand>
</feature>
<dbReference type="NCBIfam" id="NF001855">
    <property type="entry name" value="PRK00576.1"/>
    <property type="match status" value="1"/>
</dbReference>
<feature type="binding site" evidence="8">
    <location>
        <position position="120"/>
    </location>
    <ligand>
        <name>GTP</name>
        <dbReference type="ChEBI" id="CHEBI:37565"/>
    </ligand>
</feature>
<keyword evidence="10" id="KW-0548">Nucleotidyltransferase</keyword>
<dbReference type="PANTHER" id="PTHR19136:SF81">
    <property type="entry name" value="MOLYBDENUM COFACTOR GUANYLYLTRANSFERASE"/>
    <property type="match status" value="1"/>
</dbReference>
<organism evidence="10 11">
    <name type="scientific">Mycobacterium noviomagense</name>
    <dbReference type="NCBI Taxonomy" id="459858"/>
    <lineage>
        <taxon>Bacteria</taxon>
        <taxon>Bacillati</taxon>
        <taxon>Actinomycetota</taxon>
        <taxon>Actinomycetes</taxon>
        <taxon>Mycobacteriales</taxon>
        <taxon>Mycobacteriaceae</taxon>
        <taxon>Mycobacterium</taxon>
    </lineage>
</organism>
<feature type="binding site" evidence="8">
    <location>
        <begin position="16"/>
        <end position="18"/>
    </location>
    <ligand>
        <name>GTP</name>
        <dbReference type="ChEBI" id="CHEBI:37565"/>
    </ligand>
</feature>
<comment type="caution">
    <text evidence="8">Lacks conserved residue(s) required for the propagation of feature annotation.</text>
</comment>
<feature type="domain" description="MobA-like NTP transferase" evidence="9">
    <location>
        <begin position="13"/>
        <end position="183"/>
    </location>
</feature>
<dbReference type="PANTHER" id="PTHR19136">
    <property type="entry name" value="MOLYBDENUM COFACTOR GUANYLYLTRANSFERASE"/>
    <property type="match status" value="1"/>
</dbReference>
<dbReference type="EC" id="2.7.7.77" evidence="8"/>
<evidence type="ECO:0000256" key="4">
    <source>
        <dbReference type="ARBA" id="ARBA00022741"/>
    </source>
</evidence>
<dbReference type="Gene3D" id="3.90.550.10">
    <property type="entry name" value="Spore Coat Polysaccharide Biosynthesis Protein SpsA, Chain A"/>
    <property type="match status" value="1"/>
</dbReference>
<dbReference type="EMBL" id="MVIC01000001">
    <property type="protein sequence ID" value="ORB18742.1"/>
    <property type="molecule type" value="Genomic_DNA"/>
</dbReference>
<evidence type="ECO:0000256" key="8">
    <source>
        <dbReference type="HAMAP-Rule" id="MF_00316"/>
    </source>
</evidence>